<feature type="transmembrane region" description="Helical" evidence="6">
    <location>
        <begin position="201"/>
        <end position="222"/>
    </location>
</feature>
<feature type="transmembrane region" description="Helical" evidence="6">
    <location>
        <begin position="350"/>
        <end position="370"/>
    </location>
</feature>
<evidence type="ECO:0000256" key="1">
    <source>
        <dbReference type="ARBA" id="ARBA00004651"/>
    </source>
</evidence>
<dbReference type="AlphaFoldDB" id="A0A6I6GF52"/>
<dbReference type="PANTHER" id="PTHR30250:SF11">
    <property type="entry name" value="O-ANTIGEN TRANSPORTER-RELATED"/>
    <property type="match status" value="1"/>
</dbReference>
<keyword evidence="2" id="KW-1003">Cell membrane</keyword>
<reference evidence="7 8" key="1">
    <citation type="submission" date="2019-11" db="EMBL/GenBank/DDBJ databases">
        <authorList>
            <person name="Im W.T."/>
        </authorList>
    </citation>
    <scope>NUCLEOTIDE SEQUENCE [LARGE SCALE GENOMIC DNA]</scope>
    <source>
        <strain evidence="7 8">SB-02</strain>
    </source>
</reference>
<feature type="transmembrane region" description="Helical" evidence="6">
    <location>
        <begin position="100"/>
        <end position="124"/>
    </location>
</feature>
<protein>
    <submittedName>
        <fullName evidence="7">Oligosaccharide flippase family protein</fullName>
    </submittedName>
</protein>
<feature type="transmembrane region" description="Helical" evidence="6">
    <location>
        <begin position="408"/>
        <end position="428"/>
    </location>
</feature>
<evidence type="ECO:0000256" key="6">
    <source>
        <dbReference type="SAM" id="Phobius"/>
    </source>
</evidence>
<dbReference type="EMBL" id="CP046566">
    <property type="protein sequence ID" value="QGW27025.1"/>
    <property type="molecule type" value="Genomic_DNA"/>
</dbReference>
<feature type="transmembrane region" description="Helical" evidence="6">
    <location>
        <begin position="382"/>
        <end position="402"/>
    </location>
</feature>
<keyword evidence="8" id="KW-1185">Reference proteome</keyword>
<dbReference type="Pfam" id="PF01943">
    <property type="entry name" value="Polysacc_synt"/>
    <property type="match status" value="1"/>
</dbReference>
<comment type="subcellular location">
    <subcellularLocation>
        <location evidence="1">Cell membrane</location>
        <topology evidence="1">Multi-pass membrane protein</topology>
    </subcellularLocation>
</comment>
<feature type="transmembrane region" description="Helical" evidence="6">
    <location>
        <begin position="315"/>
        <end position="338"/>
    </location>
</feature>
<proteinExistence type="predicted"/>
<evidence type="ECO:0000256" key="4">
    <source>
        <dbReference type="ARBA" id="ARBA00022989"/>
    </source>
</evidence>
<keyword evidence="3 6" id="KW-0812">Transmembrane</keyword>
<feature type="transmembrane region" description="Helical" evidence="6">
    <location>
        <begin position="234"/>
        <end position="257"/>
    </location>
</feature>
<dbReference type="GO" id="GO:0005886">
    <property type="term" value="C:plasma membrane"/>
    <property type="evidence" value="ECO:0007669"/>
    <property type="project" value="UniProtKB-SubCell"/>
</dbReference>
<sequence>MNHMLSKIKHEIKTGKLRKEISDSPFVKRFFGVFILDVLAKGSMFLFLPLYLRLMTKEEFGTFSYLLFVIMNIAYFIKLGMDTAQAKLYYDYEGVERNKLLFNINLLTIVVFILLYGGLILSGFDLFIFEKIGVEQDLYTSVRWFVVIYVFAFIQQIMLQSYLVADNKASKFQVYNLVKVLAMSIGAVLVLYFFASNKISNRLLVESVSAVLVFAPLTAYFIRQMKPVIDRQMLLKSIHIGLPMLGSVFVGFVYSFVDKYYLQKAHGFGDVAVYSLAIFLTTPVNLIFSSFNLLWFSKFFQEKDAQRNYRQTKKVYLIMLAAFSVLFVGLWVAVILAVKFQLIDASYQPVAILLPFIFYYKVLESLSNLYTNFLVQGEQTKLIFRITMIVSGLAWLSFAWLIPVYGYLAAAIILFVMELFRTVCLVFFARKIVFGSSKVSLHQNGGLA</sequence>
<dbReference type="InterPro" id="IPR050833">
    <property type="entry name" value="Poly_Biosynth_Transport"/>
</dbReference>
<feature type="transmembrane region" description="Helical" evidence="6">
    <location>
        <begin position="144"/>
        <end position="165"/>
    </location>
</feature>
<keyword evidence="5 6" id="KW-0472">Membrane</keyword>
<dbReference type="PANTHER" id="PTHR30250">
    <property type="entry name" value="PST FAMILY PREDICTED COLANIC ACID TRANSPORTER"/>
    <property type="match status" value="1"/>
</dbReference>
<evidence type="ECO:0000256" key="5">
    <source>
        <dbReference type="ARBA" id="ARBA00023136"/>
    </source>
</evidence>
<accession>A0A6I6GF52</accession>
<feature type="transmembrane region" description="Helical" evidence="6">
    <location>
        <begin position="272"/>
        <end position="295"/>
    </location>
</feature>
<evidence type="ECO:0000256" key="2">
    <source>
        <dbReference type="ARBA" id="ARBA00022475"/>
    </source>
</evidence>
<gene>
    <name evidence="7" type="ORF">GLV81_01915</name>
</gene>
<feature type="transmembrane region" description="Helical" evidence="6">
    <location>
        <begin position="60"/>
        <end position="79"/>
    </location>
</feature>
<feature type="transmembrane region" description="Helical" evidence="6">
    <location>
        <begin position="177"/>
        <end position="195"/>
    </location>
</feature>
<name>A0A6I6GF52_9BACT</name>
<dbReference type="InterPro" id="IPR002797">
    <property type="entry name" value="Polysacc_synth"/>
</dbReference>
<evidence type="ECO:0000313" key="8">
    <source>
        <dbReference type="Proteomes" id="UP000426027"/>
    </source>
</evidence>
<feature type="transmembrane region" description="Helical" evidence="6">
    <location>
        <begin position="26"/>
        <end position="48"/>
    </location>
</feature>
<organism evidence="7 8">
    <name type="scientific">Phnomibacter ginsenosidimutans</name>
    <dbReference type="NCBI Taxonomy" id="2676868"/>
    <lineage>
        <taxon>Bacteria</taxon>
        <taxon>Pseudomonadati</taxon>
        <taxon>Bacteroidota</taxon>
        <taxon>Chitinophagia</taxon>
        <taxon>Chitinophagales</taxon>
        <taxon>Chitinophagaceae</taxon>
        <taxon>Phnomibacter</taxon>
    </lineage>
</organism>
<dbReference type="Proteomes" id="UP000426027">
    <property type="component" value="Chromosome"/>
</dbReference>
<dbReference type="KEGG" id="fls:GLV81_01915"/>
<evidence type="ECO:0000256" key="3">
    <source>
        <dbReference type="ARBA" id="ARBA00022692"/>
    </source>
</evidence>
<evidence type="ECO:0000313" key="7">
    <source>
        <dbReference type="EMBL" id="QGW27025.1"/>
    </source>
</evidence>
<keyword evidence="4 6" id="KW-1133">Transmembrane helix</keyword>